<dbReference type="RefSeq" id="WP_123163973.1">
    <property type="nucleotide sequence ID" value="NZ_RIAX01000001.1"/>
</dbReference>
<evidence type="ECO:0008006" key="4">
    <source>
        <dbReference type="Google" id="ProtNLM"/>
    </source>
</evidence>
<feature type="chain" id="PRO_5038448176" description="DUF3221 domain-containing protein" evidence="1">
    <location>
        <begin position="19"/>
        <end position="133"/>
    </location>
</feature>
<comment type="caution">
    <text evidence="2">The sequence shown here is derived from an EMBL/GenBank/DDBJ whole genome shotgun (WGS) entry which is preliminary data.</text>
</comment>
<gene>
    <name evidence="2" type="ORF">EEX84_02450</name>
</gene>
<keyword evidence="1" id="KW-0732">Signal</keyword>
<reference evidence="2 3" key="1">
    <citation type="journal article" date="2018" name="Int. J. Syst. Evol. Microbiol.">
        <title>Planococcus salinus sp. nov., a moderately halophilic bacterium isolated from a saline-alkali soil.</title>
        <authorList>
            <person name="Gan L."/>
        </authorList>
    </citation>
    <scope>NUCLEOTIDE SEQUENCE [LARGE SCALE GENOMIC DNA]</scope>
    <source>
        <strain evidence="2 3">LCB217</strain>
    </source>
</reference>
<sequence>MKKITLTITLLLFTSACGETTTQNTAETGEDTIPTTWEEVEGYVIDKGKEGGNEKFLLVEGITQQEALEKTSREILSGDSYDNAIWLTDEDIDFPDLGKGEAVIAWWDRAKPHQEPGILTVPAEKVEMNHKEE</sequence>
<protein>
    <recommendedName>
        <fullName evidence="4">DUF3221 domain-containing protein</fullName>
    </recommendedName>
</protein>
<dbReference type="EMBL" id="RIAX01000001">
    <property type="protein sequence ID" value="RNF41226.1"/>
    <property type="molecule type" value="Genomic_DNA"/>
</dbReference>
<evidence type="ECO:0000313" key="3">
    <source>
        <dbReference type="Proteomes" id="UP000275473"/>
    </source>
</evidence>
<keyword evidence="3" id="KW-1185">Reference proteome</keyword>
<organism evidence="2 3">
    <name type="scientific">Planococcus salinus</name>
    <dbReference type="NCBI Taxonomy" id="1848460"/>
    <lineage>
        <taxon>Bacteria</taxon>
        <taxon>Bacillati</taxon>
        <taxon>Bacillota</taxon>
        <taxon>Bacilli</taxon>
        <taxon>Bacillales</taxon>
        <taxon>Caryophanaceae</taxon>
        <taxon>Planococcus</taxon>
    </lineage>
</organism>
<feature type="signal peptide" evidence="1">
    <location>
        <begin position="1"/>
        <end position="18"/>
    </location>
</feature>
<name>A0A3M8PBX9_9BACL</name>
<dbReference type="Pfam" id="PF11518">
    <property type="entry name" value="DUF3221"/>
    <property type="match status" value="1"/>
</dbReference>
<evidence type="ECO:0000313" key="2">
    <source>
        <dbReference type="EMBL" id="RNF41226.1"/>
    </source>
</evidence>
<accession>A0A3M8PBX9</accession>
<dbReference type="InterPro" id="IPR021598">
    <property type="entry name" value="DUF3221"/>
</dbReference>
<evidence type="ECO:0000256" key="1">
    <source>
        <dbReference type="SAM" id="SignalP"/>
    </source>
</evidence>
<dbReference type="OrthoDB" id="2973319at2"/>
<proteinExistence type="predicted"/>
<dbReference type="PROSITE" id="PS51257">
    <property type="entry name" value="PROKAR_LIPOPROTEIN"/>
    <property type="match status" value="1"/>
</dbReference>
<dbReference type="AlphaFoldDB" id="A0A3M8PBX9"/>
<dbReference type="Proteomes" id="UP000275473">
    <property type="component" value="Unassembled WGS sequence"/>
</dbReference>